<dbReference type="Pfam" id="PF02518">
    <property type="entry name" value="HATPase_c"/>
    <property type="match status" value="1"/>
</dbReference>
<dbReference type="PANTHER" id="PTHR43719:SF30">
    <property type="entry name" value="TWO-COMPONENT SYSTEM RESPONSE REGULATOR"/>
    <property type="match status" value="1"/>
</dbReference>
<feature type="modified residue" description="4-aspartylphosphate" evidence="2">
    <location>
        <position position="841"/>
    </location>
</feature>
<dbReference type="EMBL" id="SWKV01000011">
    <property type="protein sequence ID" value="KAF3043724.1"/>
    <property type="molecule type" value="Genomic_DNA"/>
</dbReference>
<evidence type="ECO:0000259" key="3">
    <source>
        <dbReference type="PROSITE" id="PS50109"/>
    </source>
</evidence>
<evidence type="ECO:0000313" key="7">
    <source>
        <dbReference type="Proteomes" id="UP000758155"/>
    </source>
</evidence>
<feature type="domain" description="PAC" evidence="5">
    <location>
        <begin position="380"/>
        <end position="438"/>
    </location>
</feature>
<keyword evidence="7" id="KW-1185">Reference proteome</keyword>
<evidence type="ECO:0000313" key="6">
    <source>
        <dbReference type="EMBL" id="KAF3043724.1"/>
    </source>
</evidence>
<comment type="caution">
    <text evidence="6">The sequence shown here is derived from an EMBL/GenBank/DDBJ whole genome shotgun (WGS) entry which is preliminary data.</text>
</comment>
<dbReference type="SMART" id="SM00388">
    <property type="entry name" value="HisKA"/>
    <property type="match status" value="1"/>
</dbReference>
<dbReference type="PANTHER" id="PTHR43719">
    <property type="entry name" value="TWO-COMPONENT HISTIDINE KINASE"/>
    <property type="match status" value="1"/>
</dbReference>
<organism evidence="6 7">
    <name type="scientific">Didymella heteroderae</name>
    <dbReference type="NCBI Taxonomy" id="1769908"/>
    <lineage>
        <taxon>Eukaryota</taxon>
        <taxon>Fungi</taxon>
        <taxon>Dikarya</taxon>
        <taxon>Ascomycota</taxon>
        <taxon>Pezizomycotina</taxon>
        <taxon>Dothideomycetes</taxon>
        <taxon>Pleosporomycetidae</taxon>
        <taxon>Pleosporales</taxon>
        <taxon>Pleosporineae</taxon>
        <taxon>Didymellaceae</taxon>
        <taxon>Didymella</taxon>
    </lineage>
</organism>
<dbReference type="NCBIfam" id="TIGR00229">
    <property type="entry name" value="sensory_box"/>
    <property type="match status" value="1"/>
</dbReference>
<dbReference type="SMART" id="SM00091">
    <property type="entry name" value="PAS"/>
    <property type="match status" value="2"/>
</dbReference>
<evidence type="ECO:0000256" key="1">
    <source>
        <dbReference type="ARBA" id="ARBA00022553"/>
    </source>
</evidence>
<dbReference type="SUPFAM" id="SSF55874">
    <property type="entry name" value="ATPase domain of HSP90 chaperone/DNA topoisomerase II/histidine kinase"/>
    <property type="match status" value="1"/>
</dbReference>
<dbReference type="SUPFAM" id="SSF52172">
    <property type="entry name" value="CheY-like"/>
    <property type="match status" value="1"/>
</dbReference>
<dbReference type="InterPro" id="IPR036097">
    <property type="entry name" value="HisK_dim/P_sf"/>
</dbReference>
<dbReference type="Pfam" id="PF26131">
    <property type="entry name" value="PAS-like"/>
    <property type="match status" value="1"/>
</dbReference>
<dbReference type="CDD" id="cd00082">
    <property type="entry name" value="HisKA"/>
    <property type="match status" value="1"/>
</dbReference>
<name>A0A9P4WV48_9PLEO</name>
<evidence type="ECO:0000259" key="4">
    <source>
        <dbReference type="PROSITE" id="PS50110"/>
    </source>
</evidence>
<dbReference type="Pfam" id="PF08447">
    <property type="entry name" value="PAS_3"/>
    <property type="match status" value="1"/>
</dbReference>
<keyword evidence="6" id="KW-0808">Transferase</keyword>
<dbReference type="InterPro" id="IPR003661">
    <property type="entry name" value="HisK_dim/P_dom"/>
</dbReference>
<dbReference type="GO" id="GO:0000155">
    <property type="term" value="F:phosphorelay sensor kinase activity"/>
    <property type="evidence" value="ECO:0007669"/>
    <property type="project" value="InterPro"/>
</dbReference>
<evidence type="ECO:0000259" key="5">
    <source>
        <dbReference type="PROSITE" id="PS50113"/>
    </source>
</evidence>
<accession>A0A9P4WV48</accession>
<dbReference type="InterPro" id="IPR005467">
    <property type="entry name" value="His_kinase_dom"/>
</dbReference>
<protein>
    <submittedName>
        <fullName evidence="6">Histidine kinase</fullName>
    </submittedName>
</protein>
<feature type="domain" description="Histidine kinase" evidence="3">
    <location>
        <begin position="456"/>
        <end position="732"/>
    </location>
</feature>
<dbReference type="SUPFAM" id="SSF55785">
    <property type="entry name" value="PYP-like sensor domain (PAS domain)"/>
    <property type="match status" value="2"/>
</dbReference>
<dbReference type="Gene3D" id="3.30.565.10">
    <property type="entry name" value="Histidine kinase-like ATPase, C-terminal domain"/>
    <property type="match status" value="1"/>
</dbReference>
<dbReference type="SMART" id="SM00387">
    <property type="entry name" value="HATPase_c"/>
    <property type="match status" value="1"/>
</dbReference>
<dbReference type="InterPro" id="IPR058846">
    <property type="entry name" value="PAS-like"/>
</dbReference>
<dbReference type="InterPro" id="IPR000700">
    <property type="entry name" value="PAS-assoc_C"/>
</dbReference>
<dbReference type="InterPro" id="IPR001789">
    <property type="entry name" value="Sig_transdc_resp-reg_receiver"/>
</dbReference>
<dbReference type="Gene3D" id="1.10.287.130">
    <property type="match status" value="1"/>
</dbReference>
<dbReference type="InterPro" id="IPR004358">
    <property type="entry name" value="Sig_transdc_His_kin-like_C"/>
</dbReference>
<dbReference type="PROSITE" id="PS50113">
    <property type="entry name" value="PAC"/>
    <property type="match status" value="2"/>
</dbReference>
<dbReference type="InterPro" id="IPR035965">
    <property type="entry name" value="PAS-like_dom_sf"/>
</dbReference>
<dbReference type="InterPro" id="IPR050956">
    <property type="entry name" value="2C_system_His_kinase"/>
</dbReference>
<dbReference type="Gene3D" id="3.40.50.2300">
    <property type="match status" value="1"/>
</dbReference>
<evidence type="ECO:0000256" key="2">
    <source>
        <dbReference type="PROSITE-ProRule" id="PRU00169"/>
    </source>
</evidence>
<gene>
    <name evidence="6" type="primary">CNHHK4_3</name>
    <name evidence="6" type="ORF">E8E12_008736</name>
</gene>
<dbReference type="CDD" id="cd00130">
    <property type="entry name" value="PAS"/>
    <property type="match status" value="2"/>
</dbReference>
<reference evidence="6" key="1">
    <citation type="submission" date="2019-04" db="EMBL/GenBank/DDBJ databases">
        <title>Sequencing of skin fungus with MAO and IRED activity.</title>
        <authorList>
            <person name="Marsaioli A.J."/>
            <person name="Bonatto J.M.C."/>
            <person name="Reis Junior O."/>
        </authorList>
    </citation>
    <scope>NUCLEOTIDE SEQUENCE</scope>
    <source>
        <strain evidence="6">28M1</strain>
    </source>
</reference>
<dbReference type="InterPro" id="IPR003594">
    <property type="entry name" value="HATPase_dom"/>
</dbReference>
<dbReference type="InterPro" id="IPR000014">
    <property type="entry name" value="PAS"/>
</dbReference>
<dbReference type="PRINTS" id="PR00344">
    <property type="entry name" value="BCTRLSENSOR"/>
</dbReference>
<feature type="domain" description="PAC" evidence="5">
    <location>
        <begin position="241"/>
        <end position="296"/>
    </location>
</feature>
<dbReference type="SUPFAM" id="SSF47384">
    <property type="entry name" value="Homodimeric domain of signal transducing histidine kinase"/>
    <property type="match status" value="1"/>
</dbReference>
<dbReference type="PROSITE" id="PS50110">
    <property type="entry name" value="RESPONSE_REGULATORY"/>
    <property type="match status" value="1"/>
</dbReference>
<dbReference type="InterPro" id="IPR011006">
    <property type="entry name" value="CheY-like_superfamily"/>
</dbReference>
<dbReference type="Pfam" id="PF13188">
    <property type="entry name" value="PAS_8"/>
    <property type="match status" value="1"/>
</dbReference>
<dbReference type="InterPro" id="IPR013655">
    <property type="entry name" value="PAS_fold_3"/>
</dbReference>
<dbReference type="Gene3D" id="3.30.450.20">
    <property type="entry name" value="PAS domain"/>
    <property type="match status" value="2"/>
</dbReference>
<dbReference type="OrthoDB" id="303614at2759"/>
<proteinExistence type="predicted"/>
<dbReference type="SMART" id="SM00448">
    <property type="entry name" value="REC"/>
    <property type="match status" value="1"/>
</dbReference>
<dbReference type="InterPro" id="IPR036890">
    <property type="entry name" value="HATPase_C_sf"/>
</dbReference>
<keyword evidence="1 2" id="KW-0597">Phosphoprotein</keyword>
<keyword evidence="6" id="KW-0418">Kinase</keyword>
<dbReference type="AlphaFoldDB" id="A0A9P4WV48"/>
<dbReference type="PROSITE" id="PS50109">
    <property type="entry name" value="HIS_KIN"/>
    <property type="match status" value="1"/>
</dbReference>
<dbReference type="Proteomes" id="UP000758155">
    <property type="component" value="Unassembled WGS sequence"/>
</dbReference>
<sequence length="961" mass="108308">MSTTSRSPPSTSLDLDVLDDDPIPTFVIRIGRNAIEFSFAFCNEAFRHEGLAEKVIEHNRAATLFRSWVQALGDYKSYHDFQGRRWLSQEAGKHRTWKIVRAAEAAPEDKVDEKDLRPEPEKEAVVKSNVTNWGRVCRRSKDEILRDMKVNKSVLVETLPRTNLTARWEGLQTMMEMSDVGVFEYNTEGKLIHANEAWYRLSSHPRNLPAHVEYSFMDLVYPDDQALVMSMWNTLASGNPVTFEMRWKAAPGTDDAAQWVLSACVPVFDEEGVLISIAGNTIDIMAQKKSQEVAQARVEALERARISEQKFARFATLSPIAIYIFVPEKGMSYVNDQFFELTGHSRQPLDEFEWFSLVADEDIKKVEDDWSRMLAGEKSDGVQFRLKKTWVNQDGIVSNIWVQSSNYPELDENGKVDSILGTLFDISQFKWAETVQRQRTEEALEAKRQQENFIDMTSHELRNPLSAVVQCADSVITSLHGLPLHDARTPISDMDFERIRDEVVTSIDSLQTIVSCSLHQKRVIDDVLTLSKLDSNLILITPVRIQSAVVVSEALKMFDVECGQMDIKLEFRRDPSFEGYDWVMLDPSRLLQVLINLLTNAIKFTKDRPVRKITVTLGASPTRPPKVWDSVSFTHHEEAPQNLTTGPEWGNGELAYLWLKVQDTGCGMTYDEQNKLFSRFSQATPRTHVKYGGSGLGLFISKSLATLQGGAIGVSSDPDIGSTFAFFVSTRKATPPAGQSLKIRPGPQRTQSTEEAMRSVKLNILIVEDNLVNQKVLKKQLAKFGWNISVAGDGQQALDWLKGSVYWRGTPKNAHDKIAEQEEKEYFAIPVTYDIDIVLMDIEMPVMDGLTCARRIREYEAQGLLASPAKRPRQLSRQLTASSVSPISSFHEFSISQPSPPKAHTRLPILAVSANARMEQVEQALAAGMDDAISKPFRIPELWPKLSTLVKKISDTCPDVK</sequence>
<dbReference type="CDD" id="cd17546">
    <property type="entry name" value="REC_hyHK_CKI1_RcsC-like"/>
    <property type="match status" value="1"/>
</dbReference>
<feature type="domain" description="Response regulatory" evidence="4">
    <location>
        <begin position="763"/>
        <end position="950"/>
    </location>
</feature>